<dbReference type="PANTHER" id="PTHR11654">
    <property type="entry name" value="OLIGOPEPTIDE TRANSPORTER-RELATED"/>
    <property type="match status" value="1"/>
</dbReference>
<keyword evidence="9" id="KW-1185">Reference proteome</keyword>
<reference evidence="8" key="1">
    <citation type="journal article" date="2018" name="DNA Res.">
        <title>Multiple hybrid de novo genome assembly of finger millet, an orphan allotetraploid crop.</title>
        <authorList>
            <person name="Hatakeyama M."/>
            <person name="Aluri S."/>
            <person name="Balachadran M.T."/>
            <person name="Sivarajan S.R."/>
            <person name="Patrignani A."/>
            <person name="Gruter S."/>
            <person name="Poveda L."/>
            <person name="Shimizu-Inatsugi R."/>
            <person name="Baeten J."/>
            <person name="Francoijs K.J."/>
            <person name="Nataraja K.N."/>
            <person name="Reddy Y.A.N."/>
            <person name="Phadnis S."/>
            <person name="Ravikumar R.L."/>
            <person name="Schlapbach R."/>
            <person name="Sreeman S.M."/>
            <person name="Shimizu K.K."/>
        </authorList>
    </citation>
    <scope>NUCLEOTIDE SEQUENCE</scope>
</reference>
<dbReference type="Gene3D" id="1.20.1250.20">
    <property type="entry name" value="MFS general substrate transporter like domains"/>
    <property type="match status" value="1"/>
</dbReference>
<dbReference type="GO" id="GO:0016020">
    <property type="term" value="C:membrane"/>
    <property type="evidence" value="ECO:0007669"/>
    <property type="project" value="UniProtKB-SubCell"/>
</dbReference>
<dbReference type="GO" id="GO:0022857">
    <property type="term" value="F:transmembrane transporter activity"/>
    <property type="evidence" value="ECO:0007669"/>
    <property type="project" value="InterPro"/>
</dbReference>
<evidence type="ECO:0000256" key="1">
    <source>
        <dbReference type="ARBA" id="ARBA00004141"/>
    </source>
</evidence>
<dbReference type="InterPro" id="IPR036259">
    <property type="entry name" value="MFS_trans_sf"/>
</dbReference>
<feature type="region of interest" description="Disordered" evidence="6">
    <location>
        <begin position="79"/>
        <end position="106"/>
    </location>
</feature>
<keyword evidence="3 7" id="KW-0812">Transmembrane</keyword>
<evidence type="ECO:0000256" key="4">
    <source>
        <dbReference type="ARBA" id="ARBA00022989"/>
    </source>
</evidence>
<name>A0AAV5CUN9_ELECO</name>
<feature type="compositionally biased region" description="Basic and acidic residues" evidence="6">
    <location>
        <begin position="81"/>
        <end position="100"/>
    </location>
</feature>
<feature type="transmembrane region" description="Helical" evidence="7">
    <location>
        <begin position="161"/>
        <end position="179"/>
    </location>
</feature>
<feature type="transmembrane region" description="Helical" evidence="7">
    <location>
        <begin position="506"/>
        <end position="524"/>
    </location>
</feature>
<comment type="subcellular location">
    <subcellularLocation>
        <location evidence="1">Membrane</location>
        <topology evidence="1">Multi-pass membrane protein</topology>
    </subcellularLocation>
</comment>
<reference evidence="8" key="2">
    <citation type="submission" date="2021-12" db="EMBL/GenBank/DDBJ databases">
        <title>Resequencing data analysis of finger millet.</title>
        <authorList>
            <person name="Hatakeyama M."/>
            <person name="Aluri S."/>
            <person name="Balachadran M.T."/>
            <person name="Sivarajan S.R."/>
            <person name="Poveda L."/>
            <person name="Shimizu-Inatsugi R."/>
            <person name="Schlapbach R."/>
            <person name="Sreeman S.M."/>
            <person name="Shimizu K.K."/>
        </authorList>
    </citation>
    <scope>NUCLEOTIDE SEQUENCE</scope>
</reference>
<dbReference type="SUPFAM" id="SSF103473">
    <property type="entry name" value="MFS general substrate transporter"/>
    <property type="match status" value="1"/>
</dbReference>
<comment type="caution">
    <text evidence="8">The sequence shown here is derived from an EMBL/GenBank/DDBJ whole genome shotgun (WGS) entry which is preliminary data.</text>
</comment>
<feature type="transmembrane region" description="Helical" evidence="7">
    <location>
        <begin position="420"/>
        <end position="441"/>
    </location>
</feature>
<evidence type="ECO:0000256" key="3">
    <source>
        <dbReference type="ARBA" id="ARBA00022692"/>
    </source>
</evidence>
<sequence>MVSPAPRRVYKAALLASPFHQLSQPPFPFLRRAAQTKPRRAPGSSEETNSTRRSFIPFSWGIWPFGQIAVAGLQAMDAGDAMERGQRSPRLPESRSPKVQEDDESLKVPLIQDKKTGSKAPAILLGFECLESTAFNGIGTNLVMYLETVLHSSNVASASNVTTWMGTSFLTPVLGAFLADTYWGNYNTIIVSLFVYVLGMLLVTFSAFLPTSDLCGVSTSCGSSLLGAKNVAFLGLYLVAFGSGGVRAALLPLGAEQFDDDNAADRERKTSFFSWYYVCVDFGMIVSGVFIVWVQTSVSWGLGFGIATACLALGFAGFVLATPTYKRRMPTGSPLRSLAQVVVAACRKLSLRVPLDSSLLHEVIITDKVEDQVPRIAHTDEFAFLDKAAVVAGSDMQEAMTAGSSSWRLCTVTQVEELKILLRLLPIWATSIVLSAAYAQLNTTFVQQGGAMDMRVLSLHIPAASMVSFEVLCVLAWVLVYDLVIVPALKSVSPSREEPSQLRRMGAGRLLMALAMAVAALLEMKRLDLAGRGESVSIAWQMPQYFVLAGGEVFSYIAQLEFFYNEAPDSMKSICTSFALLTVALGSYMSSFIYALVDALTAVDGRPGWISDNLNEGHLDYFFWVMAALCTLNFVVYSAFARNYKVKTVVS</sequence>
<feature type="transmembrane region" description="Helical" evidence="7">
    <location>
        <begin position="300"/>
        <end position="321"/>
    </location>
</feature>
<evidence type="ECO:0000256" key="7">
    <source>
        <dbReference type="SAM" id="Phobius"/>
    </source>
</evidence>
<dbReference type="InterPro" id="IPR000109">
    <property type="entry name" value="POT_fam"/>
</dbReference>
<feature type="transmembrane region" description="Helical" evidence="7">
    <location>
        <begin position="186"/>
        <end position="211"/>
    </location>
</feature>
<dbReference type="EMBL" id="BQKI01000009">
    <property type="protein sequence ID" value="GJN01856.1"/>
    <property type="molecule type" value="Genomic_DNA"/>
</dbReference>
<feature type="transmembrane region" description="Helical" evidence="7">
    <location>
        <begin position="274"/>
        <end position="294"/>
    </location>
</feature>
<dbReference type="Proteomes" id="UP001054889">
    <property type="component" value="Unassembled WGS sequence"/>
</dbReference>
<dbReference type="Pfam" id="PF00854">
    <property type="entry name" value="PTR2"/>
    <property type="match status" value="1"/>
</dbReference>
<evidence type="ECO:0000256" key="6">
    <source>
        <dbReference type="SAM" id="MobiDB-lite"/>
    </source>
</evidence>
<evidence type="ECO:0000256" key="5">
    <source>
        <dbReference type="ARBA" id="ARBA00023136"/>
    </source>
</evidence>
<evidence type="ECO:0000256" key="2">
    <source>
        <dbReference type="ARBA" id="ARBA00005982"/>
    </source>
</evidence>
<feature type="transmembrane region" description="Helical" evidence="7">
    <location>
        <begin position="544"/>
        <end position="564"/>
    </location>
</feature>
<dbReference type="AlphaFoldDB" id="A0AAV5CUN9"/>
<keyword evidence="4 7" id="KW-1133">Transmembrane helix</keyword>
<feature type="transmembrane region" description="Helical" evidence="7">
    <location>
        <begin position="621"/>
        <end position="640"/>
    </location>
</feature>
<evidence type="ECO:0000313" key="9">
    <source>
        <dbReference type="Proteomes" id="UP001054889"/>
    </source>
</evidence>
<comment type="similarity">
    <text evidence="2">Belongs to the major facilitator superfamily. Proton-dependent oligopeptide transporter (POT/PTR) (TC 2.A.17) family.</text>
</comment>
<feature type="transmembrane region" description="Helical" evidence="7">
    <location>
        <begin position="576"/>
        <end position="597"/>
    </location>
</feature>
<evidence type="ECO:0000313" key="8">
    <source>
        <dbReference type="EMBL" id="GJN01856.1"/>
    </source>
</evidence>
<keyword evidence="5 7" id="KW-0472">Membrane</keyword>
<evidence type="ECO:0008006" key="10">
    <source>
        <dbReference type="Google" id="ProtNLM"/>
    </source>
</evidence>
<feature type="transmembrane region" description="Helical" evidence="7">
    <location>
        <begin position="231"/>
        <end position="253"/>
    </location>
</feature>
<organism evidence="8 9">
    <name type="scientific">Eleusine coracana subsp. coracana</name>
    <dbReference type="NCBI Taxonomy" id="191504"/>
    <lineage>
        <taxon>Eukaryota</taxon>
        <taxon>Viridiplantae</taxon>
        <taxon>Streptophyta</taxon>
        <taxon>Embryophyta</taxon>
        <taxon>Tracheophyta</taxon>
        <taxon>Spermatophyta</taxon>
        <taxon>Magnoliopsida</taxon>
        <taxon>Liliopsida</taxon>
        <taxon>Poales</taxon>
        <taxon>Poaceae</taxon>
        <taxon>PACMAD clade</taxon>
        <taxon>Chloridoideae</taxon>
        <taxon>Cynodonteae</taxon>
        <taxon>Eleusininae</taxon>
        <taxon>Eleusine</taxon>
    </lineage>
</organism>
<accession>A0AAV5CUN9</accession>
<proteinExistence type="inferred from homology"/>
<gene>
    <name evidence="8" type="primary">ga19157</name>
    <name evidence="8" type="ORF">PR202_ga19157</name>
</gene>
<protein>
    <recommendedName>
        <fullName evidence="10">Protein NRT1/ PTR FAMILY 8.3</fullName>
    </recommendedName>
</protein>
<feature type="transmembrane region" description="Helical" evidence="7">
    <location>
        <begin position="461"/>
        <end position="485"/>
    </location>
</feature>